<evidence type="ECO:0000313" key="2">
    <source>
        <dbReference type="Proteomes" id="UP000253845"/>
    </source>
</evidence>
<protein>
    <submittedName>
        <fullName evidence="1">Uncharacterized protein</fullName>
    </submittedName>
</protein>
<gene>
    <name evidence="1" type="ORF">M747DRAFT_29783</name>
</gene>
<name>A0A370C3D1_ASPNG</name>
<proteinExistence type="predicted"/>
<organism evidence="1 2">
    <name type="scientific">Aspergillus niger ATCC 13496</name>
    <dbReference type="NCBI Taxonomy" id="1353008"/>
    <lineage>
        <taxon>Eukaryota</taxon>
        <taxon>Fungi</taxon>
        <taxon>Dikarya</taxon>
        <taxon>Ascomycota</taxon>
        <taxon>Pezizomycotina</taxon>
        <taxon>Eurotiomycetes</taxon>
        <taxon>Eurotiomycetidae</taxon>
        <taxon>Eurotiales</taxon>
        <taxon>Aspergillaceae</taxon>
        <taxon>Aspergillus</taxon>
        <taxon>Aspergillus subgen. Circumdati</taxon>
    </lineage>
</organism>
<dbReference type="AlphaFoldDB" id="A0A370C3D1"/>
<evidence type="ECO:0000313" key="1">
    <source>
        <dbReference type="EMBL" id="RDH21096.1"/>
    </source>
</evidence>
<dbReference type="EMBL" id="KZ851912">
    <property type="protein sequence ID" value="RDH21096.1"/>
    <property type="molecule type" value="Genomic_DNA"/>
</dbReference>
<sequence>MRFGVLYILSPSVHSEFPFIFQDSLIYIPSISYCQLQLSFKFLVLSSAYPEKQKESWQSTSFSFSKTTFTIWTPYILWCTHSRRSWSTSLLK</sequence>
<dbReference type="Proteomes" id="UP000253845">
    <property type="component" value="Unassembled WGS sequence"/>
</dbReference>
<accession>A0A370C3D1</accession>
<dbReference type="VEuPathDB" id="FungiDB:M747DRAFT_29783"/>
<reference evidence="1 2" key="1">
    <citation type="submission" date="2018-07" db="EMBL/GenBank/DDBJ databases">
        <title>Section-level genome sequencing of Aspergillus section Nigri to investigate inter- and intra-species variation.</title>
        <authorList>
            <consortium name="DOE Joint Genome Institute"/>
            <person name="Vesth T.C."/>
            <person name="Nybo J.L."/>
            <person name="Theobald S."/>
            <person name="Frisvad J.C."/>
            <person name="Larsen T.O."/>
            <person name="Nielsen K.F."/>
            <person name="Hoof J.B."/>
            <person name="Brandl J."/>
            <person name="Salamov A."/>
            <person name="Riley R."/>
            <person name="Gladden J.M."/>
            <person name="Phatale P."/>
            <person name="Nielsen M.T."/>
            <person name="Lyhne E.K."/>
            <person name="Kogle M.E."/>
            <person name="Strasser K."/>
            <person name="McDonnell E."/>
            <person name="Barry K."/>
            <person name="Clum A."/>
            <person name="Chen C."/>
            <person name="Nolan M."/>
            <person name="Sandor L."/>
            <person name="Kuo A."/>
            <person name="Lipzen A."/>
            <person name="Hainaut M."/>
            <person name="Drula E."/>
            <person name="Tsang A."/>
            <person name="Magnuson J.K."/>
            <person name="Henrissat B."/>
            <person name="Wiebenga A."/>
            <person name="Simmons B.A."/>
            <person name="Makela M.R."/>
            <person name="De vries R.P."/>
            <person name="Grigoriev I.V."/>
            <person name="Mortensen U.H."/>
            <person name="Baker S.E."/>
            <person name="Andersen M.R."/>
        </authorList>
    </citation>
    <scope>NUCLEOTIDE SEQUENCE [LARGE SCALE GENOMIC DNA]</scope>
    <source>
        <strain evidence="1 2">ATCC 13496</strain>
    </source>
</reference>